<gene>
    <name evidence="3" type="ORF">C2845_PM10G13840</name>
</gene>
<evidence type="ECO:0000313" key="3">
    <source>
        <dbReference type="EMBL" id="RLM54243.1"/>
    </source>
</evidence>
<dbReference type="Proteomes" id="UP000275267">
    <property type="component" value="Unassembled WGS sequence"/>
</dbReference>
<name>A0A3L6PA28_PANMI</name>
<evidence type="ECO:0000259" key="2">
    <source>
        <dbReference type="Pfam" id="PF20241"/>
    </source>
</evidence>
<feature type="domain" description="DUF6598" evidence="2">
    <location>
        <begin position="140"/>
        <end position="320"/>
    </location>
</feature>
<dbReference type="InterPro" id="IPR046533">
    <property type="entry name" value="DUF6598"/>
</dbReference>
<sequence length="360" mass="40179">MEPSAANRAESSSSVTTVHGDSSPDAADATQLYLAAAAATTTNAIDLDDLRVALASVRDDILSDEDYDLDGPLHREDVPRFLEKVGSVKSLNKALLISVVLDFLPRSRRTTDFRVLAESSRDFRHVGNLTWHSYYQMNELSENSTSPLKVYGFIAVRDAEDYRRNYLFNRSRDFPLTVNLASDFLRSMQFDCLIEVDIRAMSVTNDSEDKTIVDGCIQLIEDRISMGKLFNGTISGEYGSAIFDLIVFQKSVEATIQLNFSEVPLNGMDVQMCGYTAVGKNFCSFIDEQCECDNFITLDGRLPQYFIAAVQMGDTLFVDFMEGKLSIPFEAAIHGSEEKLYHFQNGAGVSVKVSWSTTYY</sequence>
<comment type="caution">
    <text evidence="3">The sequence shown here is derived from an EMBL/GenBank/DDBJ whole genome shotgun (WGS) entry which is preliminary data.</text>
</comment>
<protein>
    <recommendedName>
        <fullName evidence="2">DUF6598 domain-containing protein</fullName>
    </recommendedName>
</protein>
<dbReference type="PANTHER" id="PTHR33065">
    <property type="entry name" value="OS07G0486400 PROTEIN"/>
    <property type="match status" value="1"/>
</dbReference>
<organism evidence="3 4">
    <name type="scientific">Panicum miliaceum</name>
    <name type="common">Proso millet</name>
    <name type="synonym">Broomcorn millet</name>
    <dbReference type="NCBI Taxonomy" id="4540"/>
    <lineage>
        <taxon>Eukaryota</taxon>
        <taxon>Viridiplantae</taxon>
        <taxon>Streptophyta</taxon>
        <taxon>Embryophyta</taxon>
        <taxon>Tracheophyta</taxon>
        <taxon>Spermatophyta</taxon>
        <taxon>Magnoliopsida</taxon>
        <taxon>Liliopsida</taxon>
        <taxon>Poales</taxon>
        <taxon>Poaceae</taxon>
        <taxon>PACMAD clade</taxon>
        <taxon>Panicoideae</taxon>
        <taxon>Panicodae</taxon>
        <taxon>Paniceae</taxon>
        <taxon>Panicinae</taxon>
        <taxon>Panicum</taxon>
        <taxon>Panicum sect. Panicum</taxon>
    </lineage>
</organism>
<evidence type="ECO:0000256" key="1">
    <source>
        <dbReference type="SAM" id="MobiDB-lite"/>
    </source>
</evidence>
<dbReference type="AlphaFoldDB" id="A0A3L6PA28"/>
<accession>A0A3L6PA28</accession>
<proteinExistence type="predicted"/>
<feature type="region of interest" description="Disordered" evidence="1">
    <location>
        <begin position="1"/>
        <end position="24"/>
    </location>
</feature>
<dbReference type="PANTHER" id="PTHR33065:SF98">
    <property type="entry name" value="DUF6598 DOMAIN-CONTAINING PROTEIN"/>
    <property type="match status" value="1"/>
</dbReference>
<evidence type="ECO:0000313" key="4">
    <source>
        <dbReference type="Proteomes" id="UP000275267"/>
    </source>
</evidence>
<dbReference type="STRING" id="4540.A0A3L6PA28"/>
<feature type="compositionally biased region" description="Polar residues" evidence="1">
    <location>
        <begin position="9"/>
        <end position="20"/>
    </location>
</feature>
<dbReference type="Pfam" id="PF20241">
    <property type="entry name" value="DUF6598"/>
    <property type="match status" value="1"/>
</dbReference>
<reference evidence="4" key="1">
    <citation type="journal article" date="2019" name="Nat. Commun.">
        <title>The genome of broomcorn millet.</title>
        <authorList>
            <person name="Zou C."/>
            <person name="Miki D."/>
            <person name="Li D."/>
            <person name="Tang Q."/>
            <person name="Xiao L."/>
            <person name="Rajput S."/>
            <person name="Deng P."/>
            <person name="Jia W."/>
            <person name="Huang R."/>
            <person name="Zhang M."/>
            <person name="Sun Y."/>
            <person name="Hu J."/>
            <person name="Fu X."/>
            <person name="Schnable P.S."/>
            <person name="Li F."/>
            <person name="Zhang H."/>
            <person name="Feng B."/>
            <person name="Zhu X."/>
            <person name="Liu R."/>
            <person name="Schnable J.C."/>
            <person name="Zhu J.-K."/>
            <person name="Zhang H."/>
        </authorList>
    </citation>
    <scope>NUCLEOTIDE SEQUENCE [LARGE SCALE GENOMIC DNA]</scope>
</reference>
<keyword evidence="4" id="KW-1185">Reference proteome</keyword>
<dbReference type="EMBL" id="PQIB02000018">
    <property type="protein sequence ID" value="RLM54243.1"/>
    <property type="molecule type" value="Genomic_DNA"/>
</dbReference>
<dbReference type="OrthoDB" id="590004at2759"/>